<dbReference type="GO" id="GO:0043489">
    <property type="term" value="P:RNA stabilization"/>
    <property type="evidence" value="ECO:0007669"/>
    <property type="project" value="UniProtKB-ARBA"/>
</dbReference>
<keyword evidence="6" id="KW-0597">Phosphoprotein</keyword>
<dbReference type="EMBL" id="JAVRBK010000007">
    <property type="protein sequence ID" value="KAK5641724.1"/>
    <property type="molecule type" value="Genomic_DNA"/>
</dbReference>
<evidence type="ECO:0000256" key="9">
    <source>
        <dbReference type="SAM" id="MobiDB-lite"/>
    </source>
</evidence>
<feature type="region of interest" description="Disordered" evidence="9">
    <location>
        <begin position="121"/>
        <end position="201"/>
    </location>
</feature>
<dbReference type="Proteomes" id="UP001329430">
    <property type="component" value="Chromosome 7"/>
</dbReference>
<evidence type="ECO:0000256" key="3">
    <source>
        <dbReference type="ARBA" id="ARBA00021438"/>
    </source>
</evidence>
<keyword evidence="4" id="KW-0690">Ribosome biogenesis</keyword>
<protein>
    <recommendedName>
        <fullName evidence="3">H/ACA ribonucleoprotein complex non-core subunit NAF1</fullName>
    </recommendedName>
</protein>
<keyword evidence="11" id="KW-1185">Reference proteome</keyword>
<evidence type="ECO:0000256" key="5">
    <source>
        <dbReference type="ARBA" id="ARBA00022552"/>
    </source>
</evidence>
<keyword evidence="7" id="KW-0694">RNA-binding</keyword>
<dbReference type="SUPFAM" id="SSF50447">
    <property type="entry name" value="Translation proteins"/>
    <property type="match status" value="1"/>
</dbReference>
<reference evidence="10 11" key="1">
    <citation type="journal article" date="2024" name="Insects">
        <title>An Improved Chromosome-Level Genome Assembly of the Firefly Pyrocoelia pectoralis.</title>
        <authorList>
            <person name="Fu X."/>
            <person name="Meyer-Rochow V.B."/>
            <person name="Ballantyne L."/>
            <person name="Zhu X."/>
        </authorList>
    </citation>
    <scope>NUCLEOTIDE SEQUENCE [LARGE SCALE GENOMIC DNA]</scope>
    <source>
        <strain evidence="10">XCY_ONT2</strain>
    </source>
</reference>
<evidence type="ECO:0000256" key="7">
    <source>
        <dbReference type="ARBA" id="ARBA00022884"/>
    </source>
</evidence>
<evidence type="ECO:0000256" key="1">
    <source>
        <dbReference type="ARBA" id="ARBA00004123"/>
    </source>
</evidence>
<dbReference type="PANTHER" id="PTHR31633">
    <property type="entry name" value="H/ACA RIBONUCLEOPROTEIN COMPLEX NON-CORE SUBUNIT NAF1"/>
    <property type="match status" value="1"/>
</dbReference>
<evidence type="ECO:0000256" key="6">
    <source>
        <dbReference type="ARBA" id="ARBA00022553"/>
    </source>
</evidence>
<dbReference type="Pfam" id="PF04410">
    <property type="entry name" value="Gar1"/>
    <property type="match status" value="1"/>
</dbReference>
<proteinExistence type="inferred from homology"/>
<keyword evidence="8" id="KW-0539">Nucleus</keyword>
<comment type="caution">
    <text evidence="10">The sequence shown here is derived from an EMBL/GenBank/DDBJ whole genome shotgun (WGS) entry which is preliminary data.</text>
</comment>
<gene>
    <name evidence="10" type="ORF">RI129_010271</name>
</gene>
<dbReference type="GO" id="GO:0000493">
    <property type="term" value="P:box H/ACA snoRNP assembly"/>
    <property type="evidence" value="ECO:0007669"/>
    <property type="project" value="InterPro"/>
</dbReference>
<dbReference type="GO" id="GO:0006364">
    <property type="term" value="P:rRNA processing"/>
    <property type="evidence" value="ECO:0007669"/>
    <property type="project" value="UniProtKB-KW"/>
</dbReference>
<dbReference type="GO" id="GO:0003723">
    <property type="term" value="F:RNA binding"/>
    <property type="evidence" value="ECO:0007669"/>
    <property type="project" value="UniProtKB-KW"/>
</dbReference>
<dbReference type="InterPro" id="IPR007504">
    <property type="entry name" value="H/ACA_rnp_Gar1/Naf1"/>
</dbReference>
<evidence type="ECO:0000313" key="11">
    <source>
        <dbReference type="Proteomes" id="UP001329430"/>
    </source>
</evidence>
<feature type="region of interest" description="Disordered" evidence="9">
    <location>
        <begin position="542"/>
        <end position="567"/>
    </location>
</feature>
<dbReference type="GO" id="GO:0005732">
    <property type="term" value="C:sno(s)RNA-containing ribonucleoprotein complex"/>
    <property type="evidence" value="ECO:0007669"/>
    <property type="project" value="InterPro"/>
</dbReference>
<feature type="compositionally biased region" description="Acidic residues" evidence="9">
    <location>
        <begin position="178"/>
        <end position="190"/>
    </location>
</feature>
<feature type="compositionally biased region" description="Basic and acidic residues" evidence="9">
    <location>
        <begin position="147"/>
        <end position="162"/>
    </location>
</feature>
<evidence type="ECO:0000313" key="10">
    <source>
        <dbReference type="EMBL" id="KAK5641724.1"/>
    </source>
</evidence>
<comment type="subcellular location">
    <subcellularLocation>
        <location evidence="1">Nucleus</location>
    </subcellularLocation>
</comment>
<comment type="similarity">
    <text evidence="2">Belongs to the NAF1 family.</text>
</comment>
<dbReference type="InterPro" id="IPR009000">
    <property type="entry name" value="Transl_B-barrel_sf"/>
</dbReference>
<evidence type="ECO:0000256" key="4">
    <source>
        <dbReference type="ARBA" id="ARBA00022517"/>
    </source>
</evidence>
<accession>A0AAN7V8X0</accession>
<feature type="compositionally biased region" description="Low complexity" evidence="9">
    <location>
        <begin position="553"/>
        <end position="564"/>
    </location>
</feature>
<evidence type="ECO:0000256" key="8">
    <source>
        <dbReference type="ARBA" id="ARBA00023242"/>
    </source>
</evidence>
<dbReference type="Gene3D" id="2.40.10.230">
    <property type="entry name" value="Probable tRNA pseudouridine synthase domain"/>
    <property type="match status" value="1"/>
</dbReference>
<organism evidence="10 11">
    <name type="scientific">Pyrocoelia pectoralis</name>
    <dbReference type="NCBI Taxonomy" id="417401"/>
    <lineage>
        <taxon>Eukaryota</taxon>
        <taxon>Metazoa</taxon>
        <taxon>Ecdysozoa</taxon>
        <taxon>Arthropoda</taxon>
        <taxon>Hexapoda</taxon>
        <taxon>Insecta</taxon>
        <taxon>Pterygota</taxon>
        <taxon>Neoptera</taxon>
        <taxon>Endopterygota</taxon>
        <taxon>Coleoptera</taxon>
        <taxon>Polyphaga</taxon>
        <taxon>Elateriformia</taxon>
        <taxon>Elateroidea</taxon>
        <taxon>Lampyridae</taxon>
        <taxon>Lampyrinae</taxon>
        <taxon>Pyrocoelia</taxon>
    </lineage>
</organism>
<dbReference type="GO" id="GO:0001522">
    <property type="term" value="P:pseudouridine synthesis"/>
    <property type="evidence" value="ECO:0007669"/>
    <property type="project" value="InterPro"/>
</dbReference>
<name>A0AAN7V8X0_9COLE</name>
<dbReference type="PANTHER" id="PTHR31633:SF1">
    <property type="entry name" value="H_ACA RIBONUCLEOPROTEIN COMPLEX NON-CORE SUBUNIT NAF1"/>
    <property type="match status" value="1"/>
</dbReference>
<dbReference type="InterPro" id="IPR038664">
    <property type="entry name" value="Gar1/Naf1_Cbf5-bd_sf"/>
</dbReference>
<keyword evidence="5" id="KW-0698">rRNA processing</keyword>
<dbReference type="AlphaFoldDB" id="A0AAN7V8X0"/>
<evidence type="ECO:0000256" key="2">
    <source>
        <dbReference type="ARBA" id="ARBA00009801"/>
    </source>
</evidence>
<dbReference type="GO" id="GO:0005634">
    <property type="term" value="C:nucleus"/>
    <property type="evidence" value="ECO:0007669"/>
    <property type="project" value="UniProtKB-SubCell"/>
</dbReference>
<dbReference type="FunFam" id="2.40.10.230:FF:000002">
    <property type="entry name" value="H/ACA ribonucleoprotein complex non-core subunit NAF1"/>
    <property type="match status" value="1"/>
</dbReference>
<dbReference type="InterPro" id="IPR040309">
    <property type="entry name" value="Naf1"/>
</dbReference>
<sequence>MDNSTGLAAQNGARTDIANEATNFDAKNVSNEINTKPITEPVETINVLATVHPNETNSQHINSKTEICTHSVDESHISNNDELCDNVKQLNLIENTKQLDASVSIRKPNVSESLSNLLAYGTSSEDSEVDSDRSVTESDSDSDDEQNSSRRDEQLNIEKSDETIINSKSYRENKDDSSDSSDNESSDSEPELGAKHVKQQSKPLTQTENELGLNNLPPVPDLSSLNINLKESDCIQMGNITSIVDSLVTIQSLPNVPAYDLDTLLFLDEGKQPLGYVHDVMGQVTSPMYVIRFNSKQEIESKGISKGLPVYSAPNTEHTQYVFLKELMKIKGSDASWKGDSEVPVEFVDFSDDEAEYTYSKQHLNEKDIFDKKRKRNSVEKHKMFETAMNLKNKVDTARHKMRDSYEPTPKRYMPQSNQPTFYFHPPNINQIRQQCSSSFANFPPPNYPMPPPNFGFMSMGPTVLGMQPYNTQFGHGMAPFPPNSQPFVPAAFGPPSIPPLPGVAHVLPQPPPPGGFPISLPVIPPPIMSIPKPPMNLPKVSKPVKSGHSGGVVPKAQPVVPKPRNGNLSKVYVPSSNDYQPLYPPNLGLPKATIPPFNSNPVQTMSTSIPPNFCPPMPPWAFNVARPQHSSRGFQPHFNARSRPFQKQ</sequence>